<evidence type="ECO:0000256" key="7">
    <source>
        <dbReference type="ARBA" id="ARBA00023268"/>
    </source>
</evidence>
<dbReference type="EMBL" id="DYXE01000078">
    <property type="protein sequence ID" value="HJH50391.1"/>
    <property type="molecule type" value="Genomic_DNA"/>
</dbReference>
<feature type="active site" evidence="9">
    <location>
        <position position="253"/>
    </location>
</feature>
<gene>
    <name evidence="9" type="primary">fabH</name>
    <name evidence="12" type="ORF">K8V39_09015</name>
</gene>
<dbReference type="SUPFAM" id="SSF53901">
    <property type="entry name" value="Thiolase-like"/>
    <property type="match status" value="1"/>
</dbReference>
<keyword evidence="6 9" id="KW-0275">Fatty acid biosynthesis</keyword>
<evidence type="ECO:0000313" key="12">
    <source>
        <dbReference type="EMBL" id="HJH50391.1"/>
    </source>
</evidence>
<organism evidence="12 13">
    <name type="scientific">Merdimonas faecis</name>
    <dbReference type="NCBI Taxonomy" id="1653435"/>
    <lineage>
        <taxon>Bacteria</taxon>
        <taxon>Bacillati</taxon>
        <taxon>Bacillota</taxon>
        <taxon>Clostridia</taxon>
        <taxon>Lachnospirales</taxon>
        <taxon>Lachnospiraceae</taxon>
        <taxon>Merdimonas</taxon>
    </lineage>
</organism>
<keyword evidence="4 9" id="KW-0276">Fatty acid metabolism</keyword>
<comment type="catalytic activity">
    <reaction evidence="9">
        <text>malonyl-[ACP] + acetyl-CoA + H(+) = 3-oxobutanoyl-[ACP] + CO2 + CoA</text>
        <dbReference type="Rhea" id="RHEA:12080"/>
        <dbReference type="Rhea" id="RHEA-COMP:9623"/>
        <dbReference type="Rhea" id="RHEA-COMP:9625"/>
        <dbReference type="ChEBI" id="CHEBI:15378"/>
        <dbReference type="ChEBI" id="CHEBI:16526"/>
        <dbReference type="ChEBI" id="CHEBI:57287"/>
        <dbReference type="ChEBI" id="CHEBI:57288"/>
        <dbReference type="ChEBI" id="CHEBI:78449"/>
        <dbReference type="ChEBI" id="CHEBI:78450"/>
        <dbReference type="EC" id="2.3.1.180"/>
    </reaction>
</comment>
<dbReference type="AlphaFoldDB" id="A0A9D2VZH2"/>
<dbReference type="EC" id="2.3.1.180" evidence="9"/>
<comment type="domain">
    <text evidence="9">The last Arg residue of the ACP-binding site is essential for the weak association between ACP/AcpP and FabH.</text>
</comment>
<dbReference type="InterPro" id="IPR016039">
    <property type="entry name" value="Thiolase-like"/>
</dbReference>
<keyword evidence="9" id="KW-0963">Cytoplasm</keyword>
<dbReference type="Proteomes" id="UP000813420">
    <property type="component" value="Unassembled WGS sequence"/>
</dbReference>
<name>A0A9D2VZH2_9FIRM</name>
<evidence type="ECO:0000259" key="10">
    <source>
        <dbReference type="Pfam" id="PF08541"/>
    </source>
</evidence>
<feature type="domain" description="Beta-ketoacyl-[acyl-carrier-protein] synthase III N-terminal" evidence="11">
    <location>
        <begin position="105"/>
        <end position="172"/>
    </location>
</feature>
<comment type="function">
    <text evidence="9">Catalyzes the condensation reaction of fatty acid synthesis by the addition to an acyl acceptor of two carbons from malonyl-ACP. Catalyzes the first condensation reaction which initiates fatty acid synthesis and may therefore play a role in governing the total rate of fatty acid production. Possesses both acetoacetyl-ACP synthase and acetyl transacylase activities. Its substrate specificity determines the biosynthesis of branched-chain and/or straight-chain of fatty acids.</text>
</comment>
<reference evidence="12" key="1">
    <citation type="journal article" date="2021" name="PeerJ">
        <title>Extensive microbial diversity within the chicken gut microbiome revealed by metagenomics and culture.</title>
        <authorList>
            <person name="Gilroy R."/>
            <person name="Ravi A."/>
            <person name="Getino M."/>
            <person name="Pursley I."/>
            <person name="Horton D.L."/>
            <person name="Alikhan N.F."/>
            <person name="Baker D."/>
            <person name="Gharbi K."/>
            <person name="Hall N."/>
            <person name="Watson M."/>
            <person name="Adriaenssens E.M."/>
            <person name="Foster-Nyarko E."/>
            <person name="Jarju S."/>
            <person name="Secka A."/>
            <person name="Antonio M."/>
            <person name="Oren A."/>
            <person name="Chaudhuri R.R."/>
            <person name="La Ragione R."/>
            <person name="Hildebrand F."/>
            <person name="Pallen M.J."/>
        </authorList>
    </citation>
    <scope>NUCLEOTIDE SEQUENCE</scope>
    <source>
        <strain evidence="12">USAMLcec4-12693</strain>
    </source>
</reference>
<evidence type="ECO:0000256" key="1">
    <source>
        <dbReference type="ARBA" id="ARBA00008642"/>
    </source>
</evidence>
<dbReference type="InterPro" id="IPR013751">
    <property type="entry name" value="ACP_syn_III_N"/>
</dbReference>
<dbReference type="GO" id="GO:0033818">
    <property type="term" value="F:beta-ketoacyl-acyl-carrier-protein synthase III activity"/>
    <property type="evidence" value="ECO:0007669"/>
    <property type="project" value="UniProtKB-UniRule"/>
</dbReference>
<feature type="active site" evidence="9">
    <location>
        <position position="111"/>
    </location>
</feature>
<dbReference type="CDD" id="cd00830">
    <property type="entry name" value="KAS_III"/>
    <property type="match status" value="1"/>
</dbReference>
<dbReference type="GO" id="GO:0004315">
    <property type="term" value="F:3-oxoacyl-[acyl-carrier-protein] synthase activity"/>
    <property type="evidence" value="ECO:0007669"/>
    <property type="project" value="InterPro"/>
</dbReference>
<dbReference type="PANTHER" id="PTHR43091">
    <property type="entry name" value="3-OXOACYL-[ACYL-CARRIER-PROTEIN] SYNTHASE"/>
    <property type="match status" value="1"/>
</dbReference>
<feature type="region of interest" description="ACP-binding" evidence="9">
    <location>
        <begin position="254"/>
        <end position="258"/>
    </location>
</feature>
<dbReference type="RefSeq" id="WP_070090126.1">
    <property type="nucleotide sequence ID" value="NZ_CABMJS010000030.1"/>
</dbReference>
<evidence type="ECO:0000313" key="13">
    <source>
        <dbReference type="Proteomes" id="UP000813420"/>
    </source>
</evidence>
<keyword evidence="7 9" id="KW-0511">Multifunctional enzyme</keyword>
<sequence length="327" mass="35299">MTGIICGTGSYVPPYSMDNNDIAKLVETSDEWIRERTGVVRRHIIEEETTVSMAAEAGRLALADAGVDAKDVDLILVSTISSNVILPCAACEVQKILGADHATCFDLNAACTGFLLGYNTAVAYLESGVYQTALVIGSESLSNLTNWSDRGTCILFGDGAGAAVIRAGEGRHYLPVTHSNGAKGEALTCKSRHDHNGLTRKLEPENMAASEYSMQMDGQAVFKFAVRSVPQAVEEVLEKNQVAQEDISCYILHQANRRIVEAVAKRLGEPIEKFPMNLQEYGNTSSASIPILLDELNRDGKLEKGRKIVMAGFGAGLSWGASILEWK</sequence>
<keyword evidence="2 9" id="KW-0444">Lipid biosynthesis</keyword>
<comment type="subunit">
    <text evidence="9">Homodimer.</text>
</comment>
<evidence type="ECO:0000256" key="9">
    <source>
        <dbReference type="HAMAP-Rule" id="MF_01815"/>
    </source>
</evidence>
<comment type="caution">
    <text evidence="12">The sequence shown here is derived from an EMBL/GenBank/DDBJ whole genome shotgun (WGS) entry which is preliminary data.</text>
</comment>
<dbReference type="GO" id="GO:0005737">
    <property type="term" value="C:cytoplasm"/>
    <property type="evidence" value="ECO:0007669"/>
    <property type="project" value="UniProtKB-SubCell"/>
</dbReference>
<dbReference type="PANTHER" id="PTHR43091:SF1">
    <property type="entry name" value="BETA-KETOACYL-[ACYL-CARRIER-PROTEIN] SYNTHASE III, CHLOROPLASTIC"/>
    <property type="match status" value="1"/>
</dbReference>
<feature type="domain" description="Beta-ketoacyl-[acyl-carrier-protein] synthase III C-terminal" evidence="10">
    <location>
        <begin position="237"/>
        <end position="326"/>
    </location>
</feature>
<comment type="similarity">
    <text evidence="1 9">Belongs to the thiolase-like superfamily. FabH family.</text>
</comment>
<keyword evidence="3 9" id="KW-0808">Transferase</keyword>
<comment type="subcellular location">
    <subcellularLocation>
        <location evidence="9">Cytoplasm</location>
    </subcellularLocation>
</comment>
<dbReference type="Gene3D" id="3.40.47.10">
    <property type="match status" value="1"/>
</dbReference>
<dbReference type="Pfam" id="PF08545">
    <property type="entry name" value="ACP_syn_III"/>
    <property type="match status" value="1"/>
</dbReference>
<evidence type="ECO:0000256" key="4">
    <source>
        <dbReference type="ARBA" id="ARBA00022832"/>
    </source>
</evidence>
<accession>A0A9D2VZH2</accession>
<evidence type="ECO:0000256" key="6">
    <source>
        <dbReference type="ARBA" id="ARBA00023160"/>
    </source>
</evidence>
<evidence type="ECO:0000256" key="3">
    <source>
        <dbReference type="ARBA" id="ARBA00022679"/>
    </source>
</evidence>
<dbReference type="HAMAP" id="MF_01815">
    <property type="entry name" value="FabH"/>
    <property type="match status" value="1"/>
</dbReference>
<evidence type="ECO:0000259" key="11">
    <source>
        <dbReference type="Pfam" id="PF08545"/>
    </source>
</evidence>
<evidence type="ECO:0000256" key="2">
    <source>
        <dbReference type="ARBA" id="ARBA00022516"/>
    </source>
</evidence>
<protein>
    <recommendedName>
        <fullName evidence="9">Beta-ketoacyl-[acyl-carrier-protein] synthase III</fullName>
        <shortName evidence="9">Beta-ketoacyl-ACP synthase III</shortName>
        <shortName evidence="9">KAS III</shortName>
        <ecNumber evidence="9">2.3.1.180</ecNumber>
    </recommendedName>
    <alternativeName>
        <fullName evidence="9">3-oxoacyl-[acyl-carrier-protein] synthase 3</fullName>
    </alternativeName>
    <alternativeName>
        <fullName evidence="9">3-oxoacyl-[acyl-carrier-protein] synthase III</fullName>
    </alternativeName>
</protein>
<keyword evidence="5 9" id="KW-0443">Lipid metabolism</keyword>
<dbReference type="NCBIfam" id="NF006829">
    <property type="entry name" value="PRK09352.1"/>
    <property type="match status" value="1"/>
</dbReference>
<evidence type="ECO:0000256" key="5">
    <source>
        <dbReference type="ARBA" id="ARBA00023098"/>
    </source>
</evidence>
<evidence type="ECO:0000256" key="8">
    <source>
        <dbReference type="ARBA" id="ARBA00023315"/>
    </source>
</evidence>
<dbReference type="InterPro" id="IPR013747">
    <property type="entry name" value="ACP_syn_III_C"/>
</dbReference>
<feature type="active site" evidence="9">
    <location>
        <position position="283"/>
    </location>
</feature>
<keyword evidence="8 9" id="KW-0012">Acyltransferase</keyword>
<dbReference type="GO" id="GO:0006633">
    <property type="term" value="P:fatty acid biosynthetic process"/>
    <property type="evidence" value="ECO:0007669"/>
    <property type="project" value="UniProtKB-UniRule"/>
</dbReference>
<dbReference type="Pfam" id="PF08541">
    <property type="entry name" value="ACP_syn_III_C"/>
    <property type="match status" value="1"/>
</dbReference>
<reference evidence="12" key="2">
    <citation type="submission" date="2021-09" db="EMBL/GenBank/DDBJ databases">
        <authorList>
            <person name="Gilroy R."/>
        </authorList>
    </citation>
    <scope>NUCLEOTIDE SEQUENCE</scope>
    <source>
        <strain evidence="12">USAMLcec4-12693</strain>
    </source>
</reference>
<proteinExistence type="inferred from homology"/>
<comment type="pathway">
    <text evidence="9">Lipid metabolism; fatty acid biosynthesis.</text>
</comment>
<dbReference type="OrthoDB" id="9815506at2"/>
<dbReference type="NCBIfam" id="TIGR00747">
    <property type="entry name" value="fabH"/>
    <property type="match status" value="1"/>
</dbReference>
<dbReference type="InterPro" id="IPR004655">
    <property type="entry name" value="FabH"/>
</dbReference>